<name>A0ABS4J134_9BACL</name>
<dbReference type="SUPFAM" id="SSF52172">
    <property type="entry name" value="CheY-like"/>
    <property type="match status" value="1"/>
</dbReference>
<dbReference type="InterPro" id="IPR050595">
    <property type="entry name" value="Bact_response_regulator"/>
</dbReference>
<dbReference type="PANTHER" id="PTHR44591">
    <property type="entry name" value="STRESS RESPONSE REGULATOR PROTEIN 1"/>
    <property type="match status" value="1"/>
</dbReference>
<dbReference type="SMART" id="SM00448">
    <property type="entry name" value="REC"/>
    <property type="match status" value="1"/>
</dbReference>
<dbReference type="InterPro" id="IPR011006">
    <property type="entry name" value="CheY-like_superfamily"/>
</dbReference>
<dbReference type="InterPro" id="IPR001789">
    <property type="entry name" value="Sig_transdc_resp-reg_receiver"/>
</dbReference>
<keyword evidence="5" id="KW-1185">Reference proteome</keyword>
<dbReference type="EMBL" id="JAGGLB010000019">
    <property type="protein sequence ID" value="MBP1993547.1"/>
    <property type="molecule type" value="Genomic_DNA"/>
</dbReference>
<dbReference type="RefSeq" id="WP_209975432.1">
    <property type="nucleotide sequence ID" value="NZ_JAGGLB010000019.1"/>
</dbReference>
<protein>
    <submittedName>
        <fullName evidence="4">DNA-binding response OmpR family regulator</fullName>
    </submittedName>
</protein>
<keyword evidence="1 2" id="KW-0597">Phosphoprotein</keyword>
<evidence type="ECO:0000313" key="5">
    <source>
        <dbReference type="Proteomes" id="UP001519287"/>
    </source>
</evidence>
<feature type="modified residue" description="4-aspartylphosphate" evidence="2">
    <location>
        <position position="55"/>
    </location>
</feature>
<sequence length="127" mass="14285">MSVAQIALIDDSPPFCLLVKQIFDMHDIEITTFPTSDEFFMYPSKISKFHLIMMDINLPGMDGLTAIRKLKQDITTKDVPVMLISGDSRKETVVAGIKLGACDFIMKPIDPLHLEERILAMLQTNNT</sequence>
<evidence type="ECO:0000259" key="3">
    <source>
        <dbReference type="PROSITE" id="PS50110"/>
    </source>
</evidence>
<dbReference type="CDD" id="cd00156">
    <property type="entry name" value="REC"/>
    <property type="match status" value="1"/>
</dbReference>
<dbReference type="Gene3D" id="3.40.50.2300">
    <property type="match status" value="1"/>
</dbReference>
<reference evidence="4 5" key="1">
    <citation type="submission" date="2021-03" db="EMBL/GenBank/DDBJ databases">
        <title>Genomic Encyclopedia of Type Strains, Phase IV (KMG-IV): sequencing the most valuable type-strain genomes for metagenomic binning, comparative biology and taxonomic classification.</title>
        <authorList>
            <person name="Goeker M."/>
        </authorList>
    </citation>
    <scope>NUCLEOTIDE SEQUENCE [LARGE SCALE GENOMIC DNA]</scope>
    <source>
        <strain evidence="4 5">DSM 26048</strain>
    </source>
</reference>
<evidence type="ECO:0000256" key="2">
    <source>
        <dbReference type="PROSITE-ProRule" id="PRU00169"/>
    </source>
</evidence>
<dbReference type="PANTHER" id="PTHR44591:SF3">
    <property type="entry name" value="RESPONSE REGULATORY DOMAIN-CONTAINING PROTEIN"/>
    <property type="match status" value="1"/>
</dbReference>
<gene>
    <name evidence="4" type="ORF">J2Z66_005169</name>
</gene>
<comment type="caution">
    <text evidence="4">The sequence shown here is derived from an EMBL/GenBank/DDBJ whole genome shotgun (WGS) entry which is preliminary data.</text>
</comment>
<dbReference type="PROSITE" id="PS50110">
    <property type="entry name" value="RESPONSE_REGULATORY"/>
    <property type="match status" value="1"/>
</dbReference>
<keyword evidence="4" id="KW-0238">DNA-binding</keyword>
<dbReference type="Proteomes" id="UP001519287">
    <property type="component" value="Unassembled WGS sequence"/>
</dbReference>
<proteinExistence type="predicted"/>
<evidence type="ECO:0000256" key="1">
    <source>
        <dbReference type="ARBA" id="ARBA00022553"/>
    </source>
</evidence>
<dbReference type="Pfam" id="PF00072">
    <property type="entry name" value="Response_reg"/>
    <property type="match status" value="1"/>
</dbReference>
<dbReference type="GO" id="GO:0003677">
    <property type="term" value="F:DNA binding"/>
    <property type="evidence" value="ECO:0007669"/>
    <property type="project" value="UniProtKB-KW"/>
</dbReference>
<feature type="domain" description="Response regulatory" evidence="3">
    <location>
        <begin position="5"/>
        <end position="122"/>
    </location>
</feature>
<accession>A0ABS4J134</accession>
<evidence type="ECO:0000313" key="4">
    <source>
        <dbReference type="EMBL" id="MBP1993547.1"/>
    </source>
</evidence>
<organism evidence="4 5">
    <name type="scientific">Paenibacillus eucommiae</name>
    <dbReference type="NCBI Taxonomy" id="1355755"/>
    <lineage>
        <taxon>Bacteria</taxon>
        <taxon>Bacillati</taxon>
        <taxon>Bacillota</taxon>
        <taxon>Bacilli</taxon>
        <taxon>Bacillales</taxon>
        <taxon>Paenibacillaceae</taxon>
        <taxon>Paenibacillus</taxon>
    </lineage>
</organism>